<feature type="transmembrane region" description="Helical" evidence="1">
    <location>
        <begin position="134"/>
        <end position="159"/>
    </location>
</feature>
<evidence type="ECO:0008006" key="4">
    <source>
        <dbReference type="Google" id="ProtNLM"/>
    </source>
</evidence>
<dbReference type="EMBL" id="AP022613">
    <property type="protein sequence ID" value="BBZ41204.1"/>
    <property type="molecule type" value="Genomic_DNA"/>
</dbReference>
<keyword evidence="1" id="KW-0812">Transmembrane</keyword>
<dbReference type="InterPro" id="IPR021315">
    <property type="entry name" value="Gap/Sap"/>
</dbReference>
<proteinExistence type="predicted"/>
<gene>
    <name evidence="2" type="ORF">MCNS_42670</name>
</gene>
<sequence length="235" mass="24711">MFAFASALEPTRMGIAALVVALPRPIRNLFAYWIGVFAAGIAFYLAGLFVLRDYIAPAVIVMKSAMASPAVPPIKIAVGLVTLSLVTMLVVRCRVRQAVPVPVGGPAQVASEKPTGFAALPRISWHRRVEGGSLAITFVAGLATSTPPLEFLGAMLAILASGAAAGVQLSAAVVFMLVASAIVEIPLVLYVFSPARTQAAVLRLQGWLRAHHRPILLVFLSLFGVFMFACGLGGF</sequence>
<dbReference type="AlphaFoldDB" id="A0A7I7YJ25"/>
<name>A0A7I7YJ25_9MYCO</name>
<keyword evidence="1" id="KW-1133">Transmembrane helix</keyword>
<dbReference type="Proteomes" id="UP000467385">
    <property type="component" value="Chromosome"/>
</dbReference>
<organism evidence="2 3">
    <name type="scientific">Mycobacterium conspicuum</name>
    <dbReference type="NCBI Taxonomy" id="44010"/>
    <lineage>
        <taxon>Bacteria</taxon>
        <taxon>Bacillati</taxon>
        <taxon>Actinomycetota</taxon>
        <taxon>Actinomycetes</taxon>
        <taxon>Mycobacteriales</taxon>
        <taxon>Mycobacteriaceae</taxon>
        <taxon>Mycobacterium</taxon>
    </lineage>
</organism>
<feature type="transmembrane region" description="Helical" evidence="1">
    <location>
        <begin position="71"/>
        <end position="91"/>
    </location>
</feature>
<protein>
    <recommendedName>
        <fullName evidence="4">Gap protein</fullName>
    </recommendedName>
</protein>
<keyword evidence="1" id="KW-0472">Membrane</keyword>
<feature type="transmembrane region" description="Helical" evidence="1">
    <location>
        <begin position="214"/>
        <end position="234"/>
    </location>
</feature>
<accession>A0A7I7YJ25</accession>
<dbReference type="RefSeq" id="WP_163645898.1">
    <property type="nucleotide sequence ID" value="NZ_AP022613.1"/>
</dbReference>
<keyword evidence="3" id="KW-1185">Reference proteome</keyword>
<evidence type="ECO:0000313" key="3">
    <source>
        <dbReference type="Proteomes" id="UP000467385"/>
    </source>
</evidence>
<feature type="transmembrane region" description="Helical" evidence="1">
    <location>
        <begin position="30"/>
        <end position="51"/>
    </location>
</feature>
<dbReference type="Pfam" id="PF11139">
    <property type="entry name" value="SfLAP"/>
    <property type="match status" value="1"/>
</dbReference>
<evidence type="ECO:0000256" key="1">
    <source>
        <dbReference type="SAM" id="Phobius"/>
    </source>
</evidence>
<feature type="transmembrane region" description="Helical" evidence="1">
    <location>
        <begin position="171"/>
        <end position="193"/>
    </location>
</feature>
<reference evidence="2 3" key="1">
    <citation type="journal article" date="2019" name="Emerg. Microbes Infect.">
        <title>Comprehensive subspecies identification of 175 nontuberculous mycobacteria species based on 7547 genomic profiles.</title>
        <authorList>
            <person name="Matsumoto Y."/>
            <person name="Kinjo T."/>
            <person name="Motooka D."/>
            <person name="Nabeya D."/>
            <person name="Jung N."/>
            <person name="Uechi K."/>
            <person name="Horii T."/>
            <person name="Iida T."/>
            <person name="Fujita J."/>
            <person name="Nakamura S."/>
        </authorList>
    </citation>
    <scope>NUCLEOTIDE SEQUENCE [LARGE SCALE GENOMIC DNA]</scope>
    <source>
        <strain evidence="2 3">JCM 14738</strain>
    </source>
</reference>
<evidence type="ECO:0000313" key="2">
    <source>
        <dbReference type="EMBL" id="BBZ41204.1"/>
    </source>
</evidence>